<gene>
    <name evidence="6" type="ORF">K1718_07715</name>
</gene>
<dbReference type="InterPro" id="IPR050740">
    <property type="entry name" value="Aldehyde_DH_Superfamily"/>
</dbReference>
<reference evidence="6 7" key="1">
    <citation type="submission" date="2023-03" db="EMBL/GenBank/DDBJ databases">
        <title>Roseibium porphyridii sp. nov. and Roseibium rhodosorbium sp. nov. isolated from marine algae, Porphyridium cruentum and Rhodosorus marinus, respectively.</title>
        <authorList>
            <person name="Lee M.W."/>
            <person name="Choi B.J."/>
            <person name="Lee J.K."/>
            <person name="Choi D.G."/>
            <person name="Baek J.H."/>
            <person name="Bayburt H."/>
            <person name="Kim J.M."/>
            <person name="Han D.M."/>
            <person name="Kim K.H."/>
            <person name="Jeon C.O."/>
        </authorList>
    </citation>
    <scope>NUCLEOTIDE SEQUENCE [LARGE SCALE GENOMIC DNA]</scope>
    <source>
        <strain evidence="6 7">KMA01</strain>
    </source>
</reference>
<name>A0ABY8F789_9HYPH</name>
<accession>A0ABY8F789</accession>
<organism evidence="6 7">
    <name type="scientific">Roseibium porphyridii</name>
    <dbReference type="NCBI Taxonomy" id="2866279"/>
    <lineage>
        <taxon>Bacteria</taxon>
        <taxon>Pseudomonadati</taxon>
        <taxon>Pseudomonadota</taxon>
        <taxon>Alphaproteobacteria</taxon>
        <taxon>Hyphomicrobiales</taxon>
        <taxon>Stappiaceae</taxon>
        <taxon>Roseibium</taxon>
    </lineage>
</organism>
<dbReference type="InterPro" id="IPR016161">
    <property type="entry name" value="Ald_DH/histidinol_DH"/>
</dbReference>
<keyword evidence="7" id="KW-1185">Reference proteome</keyword>
<dbReference type="RefSeq" id="WP_265683514.1">
    <property type="nucleotide sequence ID" value="NZ_CP120863.1"/>
</dbReference>
<evidence type="ECO:0000259" key="5">
    <source>
        <dbReference type="Pfam" id="PF00171"/>
    </source>
</evidence>
<dbReference type="Gene3D" id="3.40.309.10">
    <property type="entry name" value="Aldehyde Dehydrogenase, Chain A, domain 2"/>
    <property type="match status" value="1"/>
</dbReference>
<proteinExistence type="inferred from homology"/>
<keyword evidence="2 4" id="KW-0560">Oxidoreductase</keyword>
<evidence type="ECO:0000256" key="4">
    <source>
        <dbReference type="RuleBase" id="RU003345"/>
    </source>
</evidence>
<evidence type="ECO:0000256" key="2">
    <source>
        <dbReference type="ARBA" id="ARBA00023002"/>
    </source>
</evidence>
<dbReference type="Pfam" id="PF00171">
    <property type="entry name" value="Aldedh"/>
    <property type="match status" value="1"/>
</dbReference>
<dbReference type="InterPro" id="IPR029510">
    <property type="entry name" value="Ald_DH_CS_GLU"/>
</dbReference>
<dbReference type="Proteomes" id="UP001209803">
    <property type="component" value="Chromosome"/>
</dbReference>
<protein>
    <submittedName>
        <fullName evidence="6">Aldehyde dehydrogenase family protein</fullName>
    </submittedName>
</protein>
<sequence>MNFPSKMYLGGALVDGQGSIEVANPATEETVTIVAAAGCEDVRCALEHARNAFPSWSRTSIFERQQWMTKLRDEVIRHEDYLRTCIHHELGKPWASTEEDFESLKNSLQFYAEEIARFHDFGLADRTGTHTHTMVHEAAGVAVAFLAWNFPLLNLAFKIGPAMAAGCPIIIRPSNDTPISAYAVGELCAKIGLPDGVVQILATDSYEAADTLSASPIPAVITLIGSTATGRHIMRTGATTIKRYSMELGGNAPVLVFADADLETAADIVCGVKFSNAGQICVSPNRVFVEAPILEEFTAKVVERAQKATTGWDRNADITTGPLVNARAWKRIKKLIDDAVLDGADLLAGGDRPAGLNRGHFLAPTVLANVRETMDVYRQETFGPIVSLIPFQGEDDLLENANDCDDGGLTAYIFTRDLAKAERYAAGLRYGEIQINGVKYDIDLPHGGIGQSGIGHDCSALALNDYLVLKRVTRALERGAA</sequence>
<comment type="similarity">
    <text evidence="1 4">Belongs to the aldehyde dehydrogenase family.</text>
</comment>
<dbReference type="InterPro" id="IPR016162">
    <property type="entry name" value="Ald_DH_N"/>
</dbReference>
<feature type="active site" evidence="3">
    <location>
        <position position="247"/>
    </location>
</feature>
<dbReference type="PANTHER" id="PTHR43353">
    <property type="entry name" value="SUCCINATE-SEMIALDEHYDE DEHYDROGENASE, MITOCHONDRIAL"/>
    <property type="match status" value="1"/>
</dbReference>
<dbReference type="Gene3D" id="3.40.605.10">
    <property type="entry name" value="Aldehyde Dehydrogenase, Chain A, domain 1"/>
    <property type="match status" value="1"/>
</dbReference>
<evidence type="ECO:0000256" key="3">
    <source>
        <dbReference type="PROSITE-ProRule" id="PRU10007"/>
    </source>
</evidence>
<dbReference type="PROSITE" id="PS00687">
    <property type="entry name" value="ALDEHYDE_DEHYDR_GLU"/>
    <property type="match status" value="1"/>
</dbReference>
<dbReference type="PANTHER" id="PTHR43353:SF5">
    <property type="entry name" value="SUCCINATE-SEMIALDEHYDE DEHYDROGENASE, MITOCHONDRIAL"/>
    <property type="match status" value="1"/>
</dbReference>
<evidence type="ECO:0000313" key="7">
    <source>
        <dbReference type="Proteomes" id="UP001209803"/>
    </source>
</evidence>
<evidence type="ECO:0000313" key="6">
    <source>
        <dbReference type="EMBL" id="WFE91231.1"/>
    </source>
</evidence>
<dbReference type="InterPro" id="IPR015590">
    <property type="entry name" value="Aldehyde_DH_dom"/>
</dbReference>
<feature type="domain" description="Aldehyde dehydrogenase" evidence="5">
    <location>
        <begin position="17"/>
        <end position="472"/>
    </location>
</feature>
<dbReference type="SUPFAM" id="SSF53720">
    <property type="entry name" value="ALDH-like"/>
    <property type="match status" value="1"/>
</dbReference>
<dbReference type="EMBL" id="CP120863">
    <property type="protein sequence ID" value="WFE91231.1"/>
    <property type="molecule type" value="Genomic_DNA"/>
</dbReference>
<dbReference type="InterPro" id="IPR016163">
    <property type="entry name" value="Ald_DH_C"/>
</dbReference>
<evidence type="ECO:0000256" key="1">
    <source>
        <dbReference type="ARBA" id="ARBA00009986"/>
    </source>
</evidence>